<proteinExistence type="predicted"/>
<dbReference type="Proteomes" id="UP000253495">
    <property type="component" value="Unassembled WGS sequence"/>
</dbReference>
<evidence type="ECO:0000256" key="2">
    <source>
        <dbReference type="SAM" id="MobiDB-lite"/>
    </source>
</evidence>
<organism evidence="3 4">
    <name type="scientific">Halopolyspora algeriensis</name>
    <dbReference type="NCBI Taxonomy" id="1500506"/>
    <lineage>
        <taxon>Bacteria</taxon>
        <taxon>Bacillati</taxon>
        <taxon>Actinomycetota</taxon>
        <taxon>Actinomycetes</taxon>
        <taxon>Actinomycetes incertae sedis</taxon>
        <taxon>Halopolyspora</taxon>
    </lineage>
</organism>
<protein>
    <recommendedName>
        <fullName evidence="5">DivIVA protein</fullName>
    </recommendedName>
</protein>
<evidence type="ECO:0008006" key="5">
    <source>
        <dbReference type="Google" id="ProtNLM"/>
    </source>
</evidence>
<dbReference type="RefSeq" id="WP_114452299.1">
    <property type="nucleotide sequence ID" value="NZ_QPJC01000003.1"/>
</dbReference>
<sequence>MDDADEAVIPLRPGFDVQFRGFHRNQVIEHLEVLEDQLKIVTIDRNEAVRLNSDLRKLYDSTRQDLHETRQQLKRIESSDTGLPAASQRVQNMLANAEEEVQTLREQAQHQAENIRGAAESEADQLVEEAENATREFRAECSSLLAEVEKRRDQMRREHAAQVRDIREREHRMRKTVRDEYKAMVAAAQQEADELITRAQQECGQRDAASEQFRLDVQEEASRKRTELEQLRQAVLSCMDKAADAISESTTVLHAQAPSTALEPEPLPEPPQIQVRLPEQRDDVQTYTVPLNTNGAGLTSVTPVATDGHDASRQG</sequence>
<feature type="region of interest" description="Disordered" evidence="2">
    <location>
        <begin position="290"/>
        <end position="315"/>
    </location>
</feature>
<feature type="coiled-coil region" evidence="1">
    <location>
        <begin position="52"/>
        <end position="234"/>
    </location>
</feature>
<dbReference type="Gene3D" id="1.20.5.2950">
    <property type="match status" value="1"/>
</dbReference>
<feature type="compositionally biased region" description="Polar residues" evidence="2">
    <location>
        <begin position="290"/>
        <end position="303"/>
    </location>
</feature>
<gene>
    <name evidence="3" type="ORF">DFQ14_103136</name>
</gene>
<accession>A0A368VT35</accession>
<evidence type="ECO:0000313" key="4">
    <source>
        <dbReference type="Proteomes" id="UP000253495"/>
    </source>
</evidence>
<comment type="caution">
    <text evidence="3">The sequence shown here is derived from an EMBL/GenBank/DDBJ whole genome shotgun (WGS) entry which is preliminary data.</text>
</comment>
<dbReference type="AlphaFoldDB" id="A0A368VT35"/>
<reference evidence="3 4" key="1">
    <citation type="submission" date="2018-07" db="EMBL/GenBank/DDBJ databases">
        <title>Genomic Encyclopedia of Type Strains, Phase III (KMG-III): the genomes of soil and plant-associated and newly described type strains.</title>
        <authorList>
            <person name="Whitman W."/>
        </authorList>
    </citation>
    <scope>NUCLEOTIDE SEQUENCE [LARGE SCALE GENOMIC DNA]</scope>
    <source>
        <strain evidence="3 4">CECT 8575</strain>
    </source>
</reference>
<evidence type="ECO:0000313" key="3">
    <source>
        <dbReference type="EMBL" id="RCW45172.1"/>
    </source>
</evidence>
<evidence type="ECO:0000256" key="1">
    <source>
        <dbReference type="SAM" id="Coils"/>
    </source>
</evidence>
<keyword evidence="1" id="KW-0175">Coiled coil</keyword>
<dbReference type="EMBL" id="QPJC01000003">
    <property type="protein sequence ID" value="RCW45172.1"/>
    <property type="molecule type" value="Genomic_DNA"/>
</dbReference>
<dbReference type="OrthoDB" id="5196905at2"/>
<name>A0A368VT35_9ACTN</name>
<keyword evidence="4" id="KW-1185">Reference proteome</keyword>